<gene>
    <name evidence="2" type="ORF">FE263_16770</name>
</gene>
<dbReference type="InterPro" id="IPR011008">
    <property type="entry name" value="Dimeric_a/b-barrel"/>
</dbReference>
<comment type="caution">
    <text evidence="2">The sequence shown here is derived from an EMBL/GenBank/DDBJ whole genome shotgun (WGS) entry which is preliminary data.</text>
</comment>
<dbReference type="GO" id="GO:0004497">
    <property type="term" value="F:monooxygenase activity"/>
    <property type="evidence" value="ECO:0007669"/>
    <property type="project" value="UniProtKB-KW"/>
</dbReference>
<sequence>MLEVAVEHKAEFLEMCRLDSVGSTTSEPGCRQFDLLTSDEAPDEVVLFEVYDDKSAFDHHLTTPHYKTFAAAVERLGVKERRVRFLNRHNL</sequence>
<dbReference type="EMBL" id="VCDI01000006">
    <property type="protein sequence ID" value="TLU71613.1"/>
    <property type="molecule type" value="Genomic_DNA"/>
</dbReference>
<reference evidence="2 3" key="1">
    <citation type="submission" date="2019-05" db="EMBL/GenBank/DDBJ databases">
        <authorList>
            <person name="Pankratov T."/>
            <person name="Grouzdev D."/>
        </authorList>
    </citation>
    <scope>NUCLEOTIDE SEQUENCE [LARGE SCALE GENOMIC DNA]</scope>
    <source>
        <strain evidence="2 3">KEBCLARHB70R</strain>
    </source>
</reference>
<protein>
    <submittedName>
        <fullName evidence="2">Antibiotic biosynthesis monooxygenase</fullName>
    </submittedName>
</protein>
<dbReference type="SUPFAM" id="SSF54909">
    <property type="entry name" value="Dimeric alpha+beta barrel"/>
    <property type="match status" value="1"/>
</dbReference>
<dbReference type="PANTHER" id="PTHR33336:SF1">
    <property type="entry name" value="(4S)-4-HYDROXY-5-PHOSPHONOOXYPENTANE-2,3-DIONE ISOMERASE"/>
    <property type="match status" value="1"/>
</dbReference>
<name>A0A5R9J427_9PROT</name>
<proteinExistence type="predicted"/>
<accession>A0A5R9J427</accession>
<keyword evidence="2" id="KW-0560">Oxidoreductase</keyword>
<dbReference type="AlphaFoldDB" id="A0A5R9J427"/>
<dbReference type="Pfam" id="PF03992">
    <property type="entry name" value="ABM"/>
    <property type="match status" value="1"/>
</dbReference>
<dbReference type="GO" id="GO:0005829">
    <property type="term" value="C:cytosol"/>
    <property type="evidence" value="ECO:0007669"/>
    <property type="project" value="TreeGrafter"/>
</dbReference>
<dbReference type="OrthoDB" id="9812754at2"/>
<organism evidence="2 3">
    <name type="scientific">Lichenicoccus roseus</name>
    <dbReference type="NCBI Taxonomy" id="2683649"/>
    <lineage>
        <taxon>Bacteria</taxon>
        <taxon>Pseudomonadati</taxon>
        <taxon>Pseudomonadota</taxon>
        <taxon>Alphaproteobacteria</taxon>
        <taxon>Acetobacterales</taxon>
        <taxon>Acetobacteraceae</taxon>
        <taxon>Lichenicoccus</taxon>
    </lineage>
</organism>
<keyword evidence="3" id="KW-1185">Reference proteome</keyword>
<dbReference type="InterPro" id="IPR050744">
    <property type="entry name" value="AI-2_Isomerase_LsrG"/>
</dbReference>
<dbReference type="PROSITE" id="PS51725">
    <property type="entry name" value="ABM"/>
    <property type="match status" value="1"/>
</dbReference>
<evidence type="ECO:0000313" key="2">
    <source>
        <dbReference type="EMBL" id="TLU71613.1"/>
    </source>
</evidence>
<dbReference type="InterPro" id="IPR007138">
    <property type="entry name" value="ABM_dom"/>
</dbReference>
<evidence type="ECO:0000259" key="1">
    <source>
        <dbReference type="PROSITE" id="PS51725"/>
    </source>
</evidence>
<keyword evidence="2" id="KW-0503">Monooxygenase</keyword>
<dbReference type="PANTHER" id="PTHR33336">
    <property type="entry name" value="QUINOL MONOOXYGENASE YGIN-RELATED"/>
    <property type="match status" value="1"/>
</dbReference>
<dbReference type="Proteomes" id="UP000305654">
    <property type="component" value="Unassembled WGS sequence"/>
</dbReference>
<feature type="domain" description="ABM" evidence="1">
    <location>
        <begin position="1"/>
        <end position="85"/>
    </location>
</feature>
<dbReference type="Gene3D" id="3.30.70.100">
    <property type="match status" value="1"/>
</dbReference>
<evidence type="ECO:0000313" key="3">
    <source>
        <dbReference type="Proteomes" id="UP000305654"/>
    </source>
</evidence>